<sequence>MVSQPPTGNRADGPLRIPDPEVERQWQAELSRLLAGKRRGGGINPPWDSAEPCKLLNAHVAEVLGIRSTELASAVTWQLILRSVSAHESKTAPRRPMLVAYLLLGLGTPGFYPRTVSEPWPEIGCSLKEAQKRVDTSMKPALHDPQRAGHRQALAIAVEYPAQSSERSARKYFSGSESQGVLDTAKALLEQVLERLRSDQEVTAARADALKAVERRRAGAVASSHDSTDDVGAPSTAPGIAERLSPAIIRSTPWARLKRMSRLLAQDLDSGVLRDEELIGLSAGLYVSREIEDDLFAEILDPRQPSQLVVRADAGHGKSSLLWSLHRRLSVHQVEPLLLSSTWLLSDDGQAPSLTPSDLLDVIRDIHQAGLRPVVLLDTADLLLHDERLRLETRVLLDSISDLGVDWVITSRPHETRYLRLEGARFVPLAAYSDAELDDAVQVLAGALCPDVDRGSLGQHIRSSVARGQPVSEVCRSPLLLRLLFELNAPNEPALEIDTSGLYARFWQRRVQADPRSDTDTSHRPENDLGATASAIAIAMLAEGTPDCPEAVLAATVPRVLAAMPAAARPTYPDGLETLRRRGVVYVTQGRVRFLHQTMFEYAAAQGLFQRHRDSDLDSLLARVRTKPQDLLTGAVLEHLLIVSGYDTTARTATADVVHSLLQTDEVALHEIGLTALAHHPRLLPTPTVIIEALPISSVRHLAHVLPTIYHSDEAAVMDLLASLWMADDEHLRLSVVEALSRISHRIPADAARFAREHDICVYVVEHQAASPTAQRTLPRLISRTASIDPSWARDALRILLDSALSLGEGRAIATALLTSGGAIWEQIGSEQYLDQIVASVVLGQARRDTDSRSVRESLGVLYAAQWRLSGLLDRPDAWNELVAETLAALQDNDESISAGAAVVALMYVLAESPDHDPRIPLTLDAMLSMGHEAATRQLQRSALPVGLATPSPLASQISRRLQDALEHLVDEQASELEVRLGEVARLALANERVTSDLFLRTLPDSFRRNVDVWLDRRGVVMLTARASALGVAAAQEALAVAILEPTHLDVVSRNLLLDGCVQWNRNDPELIRGTVQLSISLNRIPPIQDLCRSSDGPALLERHADDLRTMISRNLASNPKDQSAGARLMLELMTAGVLPIDLSVIESSIHAVTHPEATAALIRSLALFIHDRQPAIADAIQLCRRYLSIRPHDTPQLSTNPSHKRLVQPVVLDACRDTWLELAAFDESATAGHWPTVLTLTLSPRLLGKQVPDLTGFGNAGRFISGLAVRGEQTAARDALLELVGVLQDGRFSKKQIHTGIYKLRSAVRTVVIEGSPEDLNTILTWLPGQNPVVAALMARSIVQHAGSQGVQALIDSIGSFHDSVQSQINEELRQRKLVTGAGAFPEIL</sequence>
<name>A0ABP4BAD9_9ACTN</name>
<dbReference type="Proteomes" id="UP001500542">
    <property type="component" value="Unassembled WGS sequence"/>
</dbReference>
<reference evidence="3" key="1">
    <citation type="journal article" date="2019" name="Int. J. Syst. Evol. Microbiol.">
        <title>The Global Catalogue of Microorganisms (GCM) 10K type strain sequencing project: providing services to taxonomists for standard genome sequencing and annotation.</title>
        <authorList>
            <consortium name="The Broad Institute Genomics Platform"/>
            <consortium name="The Broad Institute Genome Sequencing Center for Infectious Disease"/>
            <person name="Wu L."/>
            <person name="Ma J."/>
        </authorList>
    </citation>
    <scope>NUCLEOTIDE SEQUENCE [LARGE SCALE GENOMIC DNA]</scope>
    <source>
        <strain evidence="3">JCM 10977</strain>
    </source>
</reference>
<evidence type="ECO:0000313" key="2">
    <source>
        <dbReference type="EMBL" id="GAA0946567.1"/>
    </source>
</evidence>
<evidence type="ECO:0000313" key="3">
    <source>
        <dbReference type="Proteomes" id="UP001500542"/>
    </source>
</evidence>
<dbReference type="InterPro" id="IPR016024">
    <property type="entry name" value="ARM-type_fold"/>
</dbReference>
<dbReference type="EMBL" id="BAAAHK010000009">
    <property type="protein sequence ID" value="GAA0946567.1"/>
    <property type="molecule type" value="Genomic_DNA"/>
</dbReference>
<keyword evidence="3" id="KW-1185">Reference proteome</keyword>
<gene>
    <name evidence="2" type="ORF">GCM10009554_42570</name>
</gene>
<accession>A0ABP4BAD9</accession>
<feature type="region of interest" description="Disordered" evidence="1">
    <location>
        <begin position="220"/>
        <end position="239"/>
    </location>
</feature>
<comment type="caution">
    <text evidence="2">The sequence shown here is derived from an EMBL/GenBank/DDBJ whole genome shotgun (WGS) entry which is preliminary data.</text>
</comment>
<proteinExistence type="predicted"/>
<protein>
    <recommendedName>
        <fullName evidence="4">NACHT domain-containing protein</fullName>
    </recommendedName>
</protein>
<dbReference type="SUPFAM" id="SSF48371">
    <property type="entry name" value="ARM repeat"/>
    <property type="match status" value="1"/>
</dbReference>
<organism evidence="2 3">
    <name type="scientific">Kribbella koreensis</name>
    <dbReference type="NCBI Taxonomy" id="57909"/>
    <lineage>
        <taxon>Bacteria</taxon>
        <taxon>Bacillati</taxon>
        <taxon>Actinomycetota</taxon>
        <taxon>Actinomycetes</taxon>
        <taxon>Propionibacteriales</taxon>
        <taxon>Kribbellaceae</taxon>
        <taxon>Kribbella</taxon>
    </lineage>
</organism>
<evidence type="ECO:0008006" key="4">
    <source>
        <dbReference type="Google" id="ProtNLM"/>
    </source>
</evidence>
<dbReference type="RefSeq" id="WP_343972677.1">
    <property type="nucleotide sequence ID" value="NZ_BAAAHK010000009.1"/>
</dbReference>
<evidence type="ECO:0000256" key="1">
    <source>
        <dbReference type="SAM" id="MobiDB-lite"/>
    </source>
</evidence>